<comment type="caution">
    <text evidence="2">The sequence shown here is derived from an EMBL/GenBank/DDBJ whole genome shotgun (WGS) entry which is preliminary data.</text>
</comment>
<sequence>MDSYVKEYSKTVKIKHFKPDNKRSHARRGNAHRARARAARTNSATPSARKPSSSTPPRPASSSAASGHPEGKELGEDVDEAALLRFATAPLAEGL</sequence>
<feature type="compositionally biased region" description="Basic and acidic residues" evidence="1">
    <location>
        <begin position="1"/>
        <end position="10"/>
    </location>
</feature>
<organism evidence="2 3">
    <name type="scientific">Zalerion maritima</name>
    <dbReference type="NCBI Taxonomy" id="339359"/>
    <lineage>
        <taxon>Eukaryota</taxon>
        <taxon>Fungi</taxon>
        <taxon>Dikarya</taxon>
        <taxon>Ascomycota</taxon>
        <taxon>Pezizomycotina</taxon>
        <taxon>Sordariomycetes</taxon>
        <taxon>Lulworthiomycetidae</taxon>
        <taxon>Lulworthiales</taxon>
        <taxon>Lulworthiaceae</taxon>
        <taxon>Zalerion</taxon>
    </lineage>
</organism>
<proteinExistence type="predicted"/>
<evidence type="ECO:0000256" key="1">
    <source>
        <dbReference type="SAM" id="MobiDB-lite"/>
    </source>
</evidence>
<feature type="compositionally biased region" description="Low complexity" evidence="1">
    <location>
        <begin position="39"/>
        <end position="53"/>
    </location>
</feature>
<evidence type="ECO:0000313" key="2">
    <source>
        <dbReference type="EMBL" id="KAJ2904422.1"/>
    </source>
</evidence>
<feature type="region of interest" description="Disordered" evidence="1">
    <location>
        <begin position="1"/>
        <end position="79"/>
    </location>
</feature>
<gene>
    <name evidence="2" type="ORF">MKZ38_008095</name>
</gene>
<dbReference type="Proteomes" id="UP001201980">
    <property type="component" value="Unassembled WGS sequence"/>
</dbReference>
<dbReference type="EMBL" id="JAKWBI020000054">
    <property type="protein sequence ID" value="KAJ2904422.1"/>
    <property type="molecule type" value="Genomic_DNA"/>
</dbReference>
<accession>A0AAD5WTG3</accession>
<reference evidence="2" key="1">
    <citation type="submission" date="2022-07" db="EMBL/GenBank/DDBJ databases">
        <title>Draft genome sequence of Zalerion maritima ATCC 34329, a (micro)plastics degrading marine fungus.</title>
        <authorList>
            <person name="Paco A."/>
            <person name="Goncalves M.F.M."/>
            <person name="Rocha-Santos T.A.P."/>
            <person name="Alves A."/>
        </authorList>
    </citation>
    <scope>NUCLEOTIDE SEQUENCE</scope>
    <source>
        <strain evidence="2">ATCC 34329</strain>
    </source>
</reference>
<evidence type="ECO:0000313" key="3">
    <source>
        <dbReference type="Proteomes" id="UP001201980"/>
    </source>
</evidence>
<name>A0AAD5WTG3_9PEZI</name>
<protein>
    <submittedName>
        <fullName evidence="2">O-methyltransferase</fullName>
    </submittedName>
</protein>
<dbReference type="AlphaFoldDB" id="A0AAD5WTG3"/>
<feature type="compositionally biased region" description="Basic residues" evidence="1">
    <location>
        <begin position="24"/>
        <end position="38"/>
    </location>
</feature>
<keyword evidence="3" id="KW-1185">Reference proteome</keyword>